<keyword evidence="3" id="KW-1185">Reference proteome</keyword>
<dbReference type="RefSeq" id="WP_157470593.1">
    <property type="nucleotide sequence ID" value="NZ_CAXBGM010000174.1"/>
</dbReference>
<organism evidence="2 3">
    <name type="scientific">Cyclobacterium amurskyense</name>
    <dbReference type="NCBI Taxonomy" id="320787"/>
    <lineage>
        <taxon>Bacteria</taxon>
        <taxon>Pseudomonadati</taxon>
        <taxon>Bacteroidota</taxon>
        <taxon>Cytophagia</taxon>
        <taxon>Cytophagales</taxon>
        <taxon>Cyclobacteriaceae</taxon>
        <taxon>Cyclobacterium</taxon>
    </lineage>
</organism>
<dbReference type="KEGG" id="camu:CA2015_4914"/>
<dbReference type="AlphaFoldDB" id="A0A0H4PME9"/>
<dbReference type="EMBL" id="CP012040">
    <property type="protein sequence ID" value="AKP54235.1"/>
    <property type="molecule type" value="Genomic_DNA"/>
</dbReference>
<evidence type="ECO:0000313" key="3">
    <source>
        <dbReference type="Proteomes" id="UP000036520"/>
    </source>
</evidence>
<protein>
    <submittedName>
        <fullName evidence="2">Uncharacterized protein</fullName>
    </submittedName>
</protein>
<dbReference type="Proteomes" id="UP000036520">
    <property type="component" value="Chromosome"/>
</dbReference>
<feature type="signal peptide" evidence="1">
    <location>
        <begin position="1"/>
        <end position="20"/>
    </location>
</feature>
<dbReference type="OrthoDB" id="943438at2"/>
<reference evidence="2 3" key="1">
    <citation type="submission" date="2015-07" db="EMBL/GenBank/DDBJ databases">
        <authorList>
            <person name="Kim K.M."/>
        </authorList>
    </citation>
    <scope>NUCLEOTIDE SEQUENCE [LARGE SCALE GENOMIC DNA]</scope>
    <source>
        <strain evidence="2 3">KCTC 12363</strain>
    </source>
</reference>
<keyword evidence="1" id="KW-0732">Signal</keyword>
<feature type="chain" id="PRO_5005208937" evidence="1">
    <location>
        <begin position="21"/>
        <end position="191"/>
    </location>
</feature>
<dbReference type="SUPFAM" id="SSF160574">
    <property type="entry name" value="BT0923-like"/>
    <property type="match status" value="1"/>
</dbReference>
<accession>A0A0H4PME9</accession>
<gene>
    <name evidence="2" type="ORF">CA2015_4914</name>
</gene>
<evidence type="ECO:0000256" key="1">
    <source>
        <dbReference type="SAM" id="SignalP"/>
    </source>
</evidence>
<name>A0A0H4PME9_9BACT</name>
<evidence type="ECO:0000313" key="2">
    <source>
        <dbReference type="EMBL" id="AKP54235.1"/>
    </source>
</evidence>
<proteinExistence type="predicted"/>
<dbReference type="STRING" id="320787.CA2015_4914"/>
<sequence length="191" mass="22936">MVKKYCIIFLFCFLSHLTYAQVKIEKESRVVSNDVPEIAIKWLEDVFDHKKKLKWYFEISADSHSYEAKFIRKGKKFSVEFSEEGIIEDIEVFEHWRKLPQHVKDNISDYLEGKYIKSRIEKIQVQYTGTKEDFQNWVKTNYLNQIVIKYELEFYGETSNSKKLWEGLFDNNGQIQMSREIILTPSNNLFY</sequence>